<reference evidence="2" key="3">
    <citation type="submission" date="2024-09" db="EMBL/GenBank/DDBJ databases">
        <authorList>
            <person name="Sun Q."/>
        </authorList>
    </citation>
    <scope>NUCLEOTIDE SEQUENCE</scope>
    <source>
        <strain evidence="2">CGMCC 1.12553</strain>
    </source>
</reference>
<evidence type="ECO:0008006" key="5">
    <source>
        <dbReference type="Google" id="ProtNLM"/>
    </source>
</evidence>
<sequence length="124" mass="14255">MIDTTNIIESFTIATYSEVKNKLIVNIPHNTGRLMPECPVCNEEYEASGIHQHLRSHEKGELASVVAQVARNSEQTIDQPSTEDSVWHQIQTQKTEIAHQRKKRNQRVNQHLTNLDDQIKETLQ</sequence>
<evidence type="ECO:0000256" key="1">
    <source>
        <dbReference type="SAM" id="MobiDB-lite"/>
    </source>
</evidence>
<keyword evidence="4" id="KW-1185">Reference proteome</keyword>
<name>A0ABD5W2U5_9EURY</name>
<reference evidence="2" key="1">
    <citation type="journal article" date="2014" name="Int. J. Syst. Evol. Microbiol.">
        <title>Complete genome sequence of Corynebacterium casei LMG S-19264T (=DSM 44701T), isolated from a smear-ripened cheese.</title>
        <authorList>
            <consortium name="US DOE Joint Genome Institute (JGI-PGF)"/>
            <person name="Walter F."/>
            <person name="Albersmeier A."/>
            <person name="Kalinowski J."/>
            <person name="Ruckert C."/>
        </authorList>
    </citation>
    <scope>NUCLEOTIDE SEQUENCE [LARGE SCALE GENOMIC DNA]</scope>
    <source>
        <strain evidence="2">CGMCC 1.12553</strain>
    </source>
</reference>
<evidence type="ECO:0000313" key="3">
    <source>
        <dbReference type="EMBL" id="MFC7059961.1"/>
    </source>
</evidence>
<dbReference type="EMBL" id="JBHSZI010000004">
    <property type="protein sequence ID" value="MFC7059885.1"/>
    <property type="molecule type" value="Genomic_DNA"/>
</dbReference>
<dbReference type="AlphaFoldDB" id="A0ABD5W2U5"/>
<protein>
    <recommendedName>
        <fullName evidence="5">C2H2-type domain-containing protein</fullName>
    </recommendedName>
</protein>
<reference evidence="4" key="2">
    <citation type="journal article" date="2019" name="Int. J. Syst. Evol. Microbiol.">
        <title>The Global Catalogue of Microorganisms (GCM) 10K type strain sequencing project: providing services to taxonomists for standard genome sequencing and annotation.</title>
        <authorList>
            <consortium name="The Broad Institute Genomics Platform"/>
            <consortium name="The Broad Institute Genome Sequencing Center for Infectious Disease"/>
            <person name="Wu L."/>
            <person name="Ma J."/>
        </authorList>
    </citation>
    <scope>NUCLEOTIDE SEQUENCE [LARGE SCALE GENOMIC DNA]</scope>
    <source>
        <strain evidence="4">JCM 30072</strain>
    </source>
</reference>
<organism evidence="2 4">
    <name type="scientific">Halovenus salina</name>
    <dbReference type="NCBI Taxonomy" id="1510225"/>
    <lineage>
        <taxon>Archaea</taxon>
        <taxon>Methanobacteriati</taxon>
        <taxon>Methanobacteriota</taxon>
        <taxon>Stenosarchaea group</taxon>
        <taxon>Halobacteria</taxon>
        <taxon>Halobacteriales</taxon>
        <taxon>Haloarculaceae</taxon>
        <taxon>Halovenus</taxon>
    </lineage>
</organism>
<dbReference type="Proteomes" id="UP001596445">
    <property type="component" value="Unassembled WGS sequence"/>
</dbReference>
<feature type="compositionally biased region" description="Polar residues" evidence="1">
    <location>
        <begin position="107"/>
        <end position="116"/>
    </location>
</feature>
<feature type="region of interest" description="Disordered" evidence="1">
    <location>
        <begin position="96"/>
        <end position="124"/>
    </location>
</feature>
<proteinExistence type="predicted"/>
<gene>
    <name evidence="2" type="ORF">ACFQQG_18845</name>
    <name evidence="3" type="ORF">ACFQQG_19300</name>
</gene>
<accession>A0ABD5W2U5</accession>
<comment type="caution">
    <text evidence="2">The sequence shown here is derived from an EMBL/GenBank/DDBJ whole genome shotgun (WGS) entry which is preliminary data.</text>
</comment>
<evidence type="ECO:0000313" key="2">
    <source>
        <dbReference type="EMBL" id="MFC7059885.1"/>
    </source>
</evidence>
<evidence type="ECO:0000313" key="4">
    <source>
        <dbReference type="Proteomes" id="UP001596445"/>
    </source>
</evidence>
<dbReference type="EMBL" id="JBHSZI010000004">
    <property type="protein sequence ID" value="MFC7059961.1"/>
    <property type="molecule type" value="Genomic_DNA"/>
</dbReference>